<accession>D8K4X6</accession>
<dbReference type="Pfam" id="PF00072">
    <property type="entry name" value="Response_reg"/>
    <property type="match status" value="1"/>
</dbReference>
<dbReference type="SMART" id="SM00448">
    <property type="entry name" value="REC"/>
    <property type="match status" value="1"/>
</dbReference>
<evidence type="ECO:0000256" key="2">
    <source>
        <dbReference type="ARBA" id="ARBA00023125"/>
    </source>
</evidence>
<dbReference type="InterPro" id="IPR016032">
    <property type="entry name" value="Sig_transdc_resp-reg_C-effctor"/>
</dbReference>
<dbReference type="GO" id="GO:0000160">
    <property type="term" value="P:phosphorelay signal transduction system"/>
    <property type="evidence" value="ECO:0007669"/>
    <property type="project" value="InterPro"/>
</dbReference>
<dbReference type="InterPro" id="IPR039420">
    <property type="entry name" value="WalR-like"/>
</dbReference>
<dbReference type="InterPro" id="IPR036388">
    <property type="entry name" value="WH-like_DNA-bd_sf"/>
</dbReference>
<dbReference type="HOGENOM" id="CLU_1401204_0_0_6"/>
<gene>
    <name evidence="5" type="ordered locus">Nwat_1011</name>
</gene>
<keyword evidence="6" id="KW-1185">Reference proteome</keyword>
<dbReference type="InterPro" id="IPR001789">
    <property type="entry name" value="Sig_transdc_resp-reg_receiver"/>
</dbReference>
<sequence length="194" mass="22287">MLESVSRLKVVTEASGAEEALQYLRSRPGIHVAIVDLQIHGAMNGIQLTEQIRSQFPHVIVLILSNQDKEEYIREAKQAGAHSYLWKETPWRKIVSIIEYIVDNPLGGFIRLESEAIPSPPPEKLSPKKRAVLRLMDDGQKATEMAWVLGTSTLTVSEQRKHIWQKFELKKLFQRRNTAIQYKKHHNKPDNNDD</sequence>
<evidence type="ECO:0000313" key="6">
    <source>
        <dbReference type="Proteomes" id="UP000000393"/>
    </source>
</evidence>
<dbReference type="OrthoDB" id="9796655at2"/>
<dbReference type="Pfam" id="PF00196">
    <property type="entry name" value="GerE"/>
    <property type="match status" value="1"/>
</dbReference>
<dbReference type="SUPFAM" id="SSF46894">
    <property type="entry name" value="C-terminal effector domain of the bipartite response regulators"/>
    <property type="match status" value="1"/>
</dbReference>
<protein>
    <submittedName>
        <fullName evidence="5">Two component transcriptional regulator, LuxR family</fullName>
    </submittedName>
</protein>
<dbReference type="eggNOG" id="COG2197">
    <property type="taxonomic scope" value="Bacteria"/>
</dbReference>
<reference evidence="5 6" key="1">
    <citation type="submission" date="2010-06" db="EMBL/GenBank/DDBJ databases">
        <title>Complete sequence of chromosome of Nitrosococcus watsoni C-113.</title>
        <authorList>
            <consortium name="US DOE Joint Genome Institute"/>
            <person name="Lucas S."/>
            <person name="Copeland A."/>
            <person name="Lapidus A."/>
            <person name="Cheng J.-F."/>
            <person name="Bruce D."/>
            <person name="Goodwin L."/>
            <person name="Pitluck S."/>
            <person name="Malfatti S.A."/>
            <person name="Chain P.S.G."/>
            <person name="Land M."/>
            <person name="Hauser L."/>
            <person name="Kyrpides N."/>
            <person name="Ivanova N."/>
            <person name="Cambell M.A."/>
            <person name="Heidelberg J.F."/>
            <person name="Klotz M.G."/>
            <person name="Woyke T."/>
        </authorList>
    </citation>
    <scope>NUCLEOTIDE SEQUENCE [LARGE SCALE GENOMIC DNA]</scope>
    <source>
        <strain evidence="5 6">C-113</strain>
    </source>
</reference>
<keyword evidence="1 3" id="KW-0597">Phosphoprotein</keyword>
<dbReference type="InterPro" id="IPR000792">
    <property type="entry name" value="Tscrpt_reg_LuxR_C"/>
</dbReference>
<dbReference type="GO" id="GO:0003677">
    <property type="term" value="F:DNA binding"/>
    <property type="evidence" value="ECO:0007669"/>
    <property type="project" value="UniProtKB-KW"/>
</dbReference>
<dbReference type="Gene3D" id="1.10.10.10">
    <property type="entry name" value="Winged helix-like DNA-binding domain superfamily/Winged helix DNA-binding domain"/>
    <property type="match status" value="1"/>
</dbReference>
<evidence type="ECO:0000259" key="4">
    <source>
        <dbReference type="PROSITE" id="PS50110"/>
    </source>
</evidence>
<dbReference type="STRING" id="105559.Nwat_1011"/>
<dbReference type="Gene3D" id="3.40.50.2300">
    <property type="match status" value="1"/>
</dbReference>
<evidence type="ECO:0000256" key="1">
    <source>
        <dbReference type="ARBA" id="ARBA00022553"/>
    </source>
</evidence>
<organism evidence="5 6">
    <name type="scientific">Nitrosococcus watsoni (strain C-113)</name>
    <dbReference type="NCBI Taxonomy" id="105559"/>
    <lineage>
        <taxon>Bacteria</taxon>
        <taxon>Pseudomonadati</taxon>
        <taxon>Pseudomonadota</taxon>
        <taxon>Gammaproteobacteria</taxon>
        <taxon>Chromatiales</taxon>
        <taxon>Chromatiaceae</taxon>
        <taxon>Nitrosococcus</taxon>
    </lineage>
</organism>
<feature type="domain" description="Response regulatory" evidence="4">
    <location>
        <begin position="1"/>
        <end position="102"/>
    </location>
</feature>
<dbReference type="AlphaFoldDB" id="D8K4X6"/>
<dbReference type="InterPro" id="IPR011006">
    <property type="entry name" value="CheY-like_superfamily"/>
</dbReference>
<dbReference type="SUPFAM" id="SSF52172">
    <property type="entry name" value="CheY-like"/>
    <property type="match status" value="1"/>
</dbReference>
<dbReference type="CDD" id="cd17535">
    <property type="entry name" value="REC_NarL-like"/>
    <property type="match status" value="1"/>
</dbReference>
<dbReference type="PROSITE" id="PS50110">
    <property type="entry name" value="RESPONSE_REGULATORY"/>
    <property type="match status" value="1"/>
</dbReference>
<dbReference type="Proteomes" id="UP000000393">
    <property type="component" value="Chromosome"/>
</dbReference>
<keyword evidence="2" id="KW-0238">DNA-binding</keyword>
<dbReference type="SMART" id="SM00421">
    <property type="entry name" value="HTH_LUXR"/>
    <property type="match status" value="1"/>
</dbReference>
<dbReference type="GO" id="GO:0006355">
    <property type="term" value="P:regulation of DNA-templated transcription"/>
    <property type="evidence" value="ECO:0007669"/>
    <property type="project" value="InterPro"/>
</dbReference>
<dbReference type="EMBL" id="CP002086">
    <property type="protein sequence ID" value="ADJ27953.1"/>
    <property type="molecule type" value="Genomic_DNA"/>
</dbReference>
<dbReference type="InterPro" id="IPR058245">
    <property type="entry name" value="NreC/VraR/RcsB-like_REC"/>
</dbReference>
<feature type="modified residue" description="4-aspartylphosphate" evidence="3">
    <location>
        <position position="36"/>
    </location>
</feature>
<evidence type="ECO:0000313" key="5">
    <source>
        <dbReference type="EMBL" id="ADJ27953.1"/>
    </source>
</evidence>
<proteinExistence type="predicted"/>
<name>D8K4X6_NITWC</name>
<evidence type="ECO:0000256" key="3">
    <source>
        <dbReference type="PROSITE-ProRule" id="PRU00169"/>
    </source>
</evidence>
<dbReference type="PANTHER" id="PTHR43214">
    <property type="entry name" value="TWO-COMPONENT RESPONSE REGULATOR"/>
    <property type="match status" value="1"/>
</dbReference>
<dbReference type="KEGG" id="nwa:Nwat_1011"/>